<dbReference type="NCBIfam" id="NF045990">
    <property type="entry name" value="TransRegCbbRRhodb"/>
    <property type="match status" value="1"/>
</dbReference>
<evidence type="ECO:0000256" key="4">
    <source>
        <dbReference type="ARBA" id="ARBA00023163"/>
    </source>
</evidence>
<reference evidence="8" key="1">
    <citation type="submission" date="2022-07" db="EMBL/GenBank/DDBJ databases">
        <authorList>
            <person name="Otstavnykh N."/>
            <person name="Isaeva M."/>
            <person name="Bystritskaya E."/>
        </authorList>
    </citation>
    <scope>NUCLEOTIDE SEQUENCE</scope>
    <source>
        <strain evidence="8">KCTC 52189</strain>
    </source>
</reference>
<evidence type="ECO:0000256" key="6">
    <source>
        <dbReference type="ARBA" id="ARBA00043141"/>
    </source>
</evidence>
<dbReference type="RefSeq" id="WP_306734877.1">
    <property type="nucleotide sequence ID" value="NZ_JANHAX010000002.1"/>
</dbReference>
<dbReference type="Pfam" id="PF03466">
    <property type="entry name" value="LysR_substrate"/>
    <property type="match status" value="1"/>
</dbReference>
<dbReference type="InterPro" id="IPR036388">
    <property type="entry name" value="WH-like_DNA-bd_sf"/>
</dbReference>
<dbReference type="Gene3D" id="1.10.10.10">
    <property type="entry name" value="Winged helix-like DNA-binding domain superfamily/Winged helix DNA-binding domain"/>
    <property type="match status" value="1"/>
</dbReference>
<gene>
    <name evidence="8" type="ORF">NO357_06790</name>
</gene>
<dbReference type="GO" id="GO:0000976">
    <property type="term" value="F:transcription cis-regulatory region binding"/>
    <property type="evidence" value="ECO:0007669"/>
    <property type="project" value="TreeGrafter"/>
</dbReference>
<dbReference type="GO" id="GO:0003700">
    <property type="term" value="F:DNA-binding transcription factor activity"/>
    <property type="evidence" value="ECO:0007669"/>
    <property type="project" value="InterPro"/>
</dbReference>
<accession>A0AAE3WBE6</accession>
<comment type="similarity">
    <text evidence="1">Belongs to the LysR transcriptional regulatory family.</text>
</comment>
<evidence type="ECO:0000256" key="5">
    <source>
        <dbReference type="ARBA" id="ARBA00039279"/>
    </source>
</evidence>
<evidence type="ECO:0000256" key="1">
    <source>
        <dbReference type="ARBA" id="ARBA00009437"/>
    </source>
</evidence>
<dbReference type="Pfam" id="PF00126">
    <property type="entry name" value="HTH_1"/>
    <property type="match status" value="1"/>
</dbReference>
<proteinExistence type="inferred from homology"/>
<name>A0AAE3WBE6_9RHOB</name>
<dbReference type="Gene3D" id="3.40.190.10">
    <property type="entry name" value="Periplasmic binding protein-like II"/>
    <property type="match status" value="2"/>
</dbReference>
<dbReference type="Proteomes" id="UP001226762">
    <property type="component" value="Unassembled WGS sequence"/>
</dbReference>
<organism evidence="8 9">
    <name type="scientific">Marimonas arenosa</name>
    <dbReference type="NCBI Taxonomy" id="1795305"/>
    <lineage>
        <taxon>Bacteria</taxon>
        <taxon>Pseudomonadati</taxon>
        <taxon>Pseudomonadota</taxon>
        <taxon>Alphaproteobacteria</taxon>
        <taxon>Rhodobacterales</taxon>
        <taxon>Paracoccaceae</taxon>
        <taxon>Marimonas</taxon>
    </lineage>
</organism>
<evidence type="ECO:0000259" key="7">
    <source>
        <dbReference type="PROSITE" id="PS50931"/>
    </source>
</evidence>
<dbReference type="InterPro" id="IPR000847">
    <property type="entry name" value="LysR_HTH_N"/>
</dbReference>
<dbReference type="PANTHER" id="PTHR30126:SF5">
    <property type="entry name" value="HTH-TYPE TRANSCRIPTIONAL ACTIVATOR CMPR"/>
    <property type="match status" value="1"/>
</dbReference>
<dbReference type="InterPro" id="IPR005119">
    <property type="entry name" value="LysR_subst-bd"/>
</dbReference>
<keyword evidence="2" id="KW-0805">Transcription regulation</keyword>
<evidence type="ECO:0000256" key="3">
    <source>
        <dbReference type="ARBA" id="ARBA00023125"/>
    </source>
</evidence>
<evidence type="ECO:0000256" key="2">
    <source>
        <dbReference type="ARBA" id="ARBA00023015"/>
    </source>
</evidence>
<comment type="caution">
    <text evidence="8">The sequence shown here is derived from an EMBL/GenBank/DDBJ whole genome shotgun (WGS) entry which is preliminary data.</text>
</comment>
<evidence type="ECO:0000313" key="9">
    <source>
        <dbReference type="Proteomes" id="UP001226762"/>
    </source>
</evidence>
<dbReference type="SUPFAM" id="SSF53850">
    <property type="entry name" value="Periplasmic binding protein-like II"/>
    <property type="match status" value="1"/>
</dbReference>
<dbReference type="PANTHER" id="PTHR30126">
    <property type="entry name" value="HTH-TYPE TRANSCRIPTIONAL REGULATOR"/>
    <property type="match status" value="1"/>
</dbReference>
<keyword evidence="4" id="KW-0804">Transcription</keyword>
<feature type="domain" description="HTH lysR-type" evidence="7">
    <location>
        <begin position="7"/>
        <end position="65"/>
    </location>
</feature>
<dbReference type="SUPFAM" id="SSF46785">
    <property type="entry name" value="Winged helix' DNA-binding domain"/>
    <property type="match status" value="1"/>
</dbReference>
<dbReference type="InterPro" id="IPR036390">
    <property type="entry name" value="WH_DNA-bd_sf"/>
</dbReference>
<dbReference type="EMBL" id="JANHAX010000002">
    <property type="protein sequence ID" value="MDQ2089604.1"/>
    <property type="molecule type" value="Genomic_DNA"/>
</dbReference>
<keyword evidence="9" id="KW-1185">Reference proteome</keyword>
<sequence length="307" mass="33640">MARLESITLKQLRALRAVAEYGSITAAAEILSLTPPAVHTQLRTLEQNLDCTLLDRSSSGGAQLTNEGRAVLDADITIESALEICSRKLRAYKEGRSGLVLLGVVSTGKYFAPRLVAQLRDAFPEIEVSLKVSNRDGIVTALQQRTIELAIMGRPPRTPIVHSEPIGEHPHVIIAAPDNPLAGVRGIAPQPLLDQTFIAREQGSGTRILMTRYLDRIGGGTPYRLIEMDSNETIKQAVIAGLGIAMISQHTVTDELRSRRLVTLDADTLPIRRQWYLLHRADLDLSPTLKTVFGYISDQKGAFLPQL</sequence>
<protein>
    <recommendedName>
        <fullName evidence="5">HTH-type transcriptional regulator CbbR</fullName>
    </recommendedName>
    <alternativeName>
        <fullName evidence="6">RuBisCO operon transcriptional regulator</fullName>
    </alternativeName>
</protein>
<dbReference type="PROSITE" id="PS50931">
    <property type="entry name" value="HTH_LYSR"/>
    <property type="match status" value="1"/>
</dbReference>
<evidence type="ECO:0000313" key="8">
    <source>
        <dbReference type="EMBL" id="MDQ2089604.1"/>
    </source>
</evidence>
<dbReference type="AlphaFoldDB" id="A0AAE3WBE6"/>
<reference evidence="8" key="2">
    <citation type="submission" date="2023-02" db="EMBL/GenBank/DDBJ databases">
        <title>'Rhodoalgimonas zhirmunskyi' gen. nov., isolated from a red alga.</title>
        <authorList>
            <person name="Nedashkovskaya O.I."/>
            <person name="Otstavnykh N.Y."/>
            <person name="Bystritskaya E.P."/>
            <person name="Balabanova L.A."/>
            <person name="Isaeva M.P."/>
        </authorList>
    </citation>
    <scope>NUCLEOTIDE SEQUENCE</scope>
    <source>
        <strain evidence="8">KCTC 52189</strain>
    </source>
</reference>
<keyword evidence="3" id="KW-0238">DNA-binding</keyword>